<dbReference type="RefSeq" id="WP_138749663.1">
    <property type="nucleotide sequence ID" value="NZ_VCLB01000009.1"/>
</dbReference>
<dbReference type="InterPro" id="IPR017946">
    <property type="entry name" value="PLC-like_Pdiesterase_TIM-brl"/>
</dbReference>
<dbReference type="GO" id="GO:0006629">
    <property type="term" value="P:lipid metabolic process"/>
    <property type="evidence" value="ECO:0007669"/>
    <property type="project" value="InterPro"/>
</dbReference>
<dbReference type="Proteomes" id="UP000307874">
    <property type="component" value="Unassembled WGS sequence"/>
</dbReference>
<dbReference type="PANTHER" id="PTHR46211:SF1">
    <property type="entry name" value="GLYCEROPHOSPHODIESTER PHOSPHODIESTERASE, CYTOPLASMIC"/>
    <property type="match status" value="1"/>
</dbReference>
<dbReference type="GO" id="GO:0008081">
    <property type="term" value="F:phosphoric diester hydrolase activity"/>
    <property type="evidence" value="ECO:0007669"/>
    <property type="project" value="InterPro"/>
</dbReference>
<sequence length="236" mass="25925">MPQHDWLTARPIAHRGYHDMNKAIFENTMPAFERAIENNLAIECDVRLSADGKVIVFHDDDLSRLCSRPDTIEALEASEIDGIRVGTGEARIPRLEALLEATDGRVPLVIELKAGPSDPDVFARAVIAGIAHYQGPLALMSFAPSLLAALKRAGAACPLGLTAGGHDGKSFEAHRETMRIGLDFVSYYYDDLPNDFVAGLRDSGVPVITWTVRNERARQITFQYADQMTFEGFDPA</sequence>
<dbReference type="SUPFAM" id="SSF51695">
    <property type="entry name" value="PLC-like phosphodiesterases"/>
    <property type="match status" value="1"/>
</dbReference>
<keyword evidence="3" id="KW-1185">Reference proteome</keyword>
<gene>
    <name evidence="2" type="ORF">FF124_16940</name>
</gene>
<evidence type="ECO:0000313" key="2">
    <source>
        <dbReference type="EMBL" id="TNB46675.1"/>
    </source>
</evidence>
<dbReference type="PANTHER" id="PTHR46211">
    <property type="entry name" value="GLYCEROPHOSPHORYL DIESTER PHOSPHODIESTERASE"/>
    <property type="match status" value="1"/>
</dbReference>
<comment type="caution">
    <text evidence="2">The sequence shown here is derived from an EMBL/GenBank/DDBJ whole genome shotgun (WGS) entry which is preliminary data.</text>
</comment>
<proteinExistence type="predicted"/>
<evidence type="ECO:0000313" key="3">
    <source>
        <dbReference type="Proteomes" id="UP000307874"/>
    </source>
</evidence>
<evidence type="ECO:0000259" key="1">
    <source>
        <dbReference type="PROSITE" id="PS51704"/>
    </source>
</evidence>
<reference evidence="2 3" key="1">
    <citation type="submission" date="2019-06" db="EMBL/GenBank/DDBJ databases">
        <title>Martelella lutilitoris sp. nov., isolated from a tidal mudflat.</title>
        <authorList>
            <person name="Kim Y.-J."/>
        </authorList>
    </citation>
    <scope>NUCLEOTIDE SEQUENCE [LARGE SCALE GENOMIC DNA]</scope>
    <source>
        <strain evidence="2 3">GH2-6</strain>
    </source>
</reference>
<feature type="domain" description="GP-PDE" evidence="1">
    <location>
        <begin position="9"/>
        <end position="236"/>
    </location>
</feature>
<dbReference type="Pfam" id="PF03009">
    <property type="entry name" value="GDPD"/>
    <property type="match status" value="1"/>
</dbReference>
<protein>
    <submittedName>
        <fullName evidence="2">Glycerophosphodiester phosphodiesterase</fullName>
    </submittedName>
</protein>
<dbReference type="Gene3D" id="3.20.20.190">
    <property type="entry name" value="Phosphatidylinositol (PI) phosphodiesterase"/>
    <property type="match status" value="1"/>
</dbReference>
<dbReference type="InterPro" id="IPR030395">
    <property type="entry name" value="GP_PDE_dom"/>
</dbReference>
<dbReference type="AlphaFoldDB" id="A0A5C4JMJ3"/>
<dbReference type="OrthoDB" id="384721at2"/>
<dbReference type="EMBL" id="VCLB01000009">
    <property type="protein sequence ID" value="TNB46675.1"/>
    <property type="molecule type" value="Genomic_DNA"/>
</dbReference>
<name>A0A5C4JMJ3_9HYPH</name>
<accession>A0A5C4JMJ3</accession>
<organism evidence="2 3">
    <name type="scientific">Martelella lutilitoris</name>
    <dbReference type="NCBI Taxonomy" id="2583532"/>
    <lineage>
        <taxon>Bacteria</taxon>
        <taxon>Pseudomonadati</taxon>
        <taxon>Pseudomonadota</taxon>
        <taxon>Alphaproteobacteria</taxon>
        <taxon>Hyphomicrobiales</taxon>
        <taxon>Aurantimonadaceae</taxon>
        <taxon>Martelella</taxon>
    </lineage>
</organism>
<dbReference type="PROSITE" id="PS51704">
    <property type="entry name" value="GP_PDE"/>
    <property type="match status" value="1"/>
</dbReference>